<dbReference type="InterPro" id="IPR020841">
    <property type="entry name" value="PKS_Beta-ketoAc_synthase_dom"/>
</dbReference>
<sequence>MNPILLTHYTATTCLGVGNAALLQALRSMRSGLAPCDFDTVDFPTWTGKVADLENVRLPEGLQHYDCRNNRLAQLGLQADGFADAVRQAMQRYGADRVAVVLGTSTAGIYSTELAYRMRDAETGALPSDFHYAETHNTFSVGAFVKDWFGLQGPAEVVSTACSSSAKVFASAARLLQAGLVDAVVVGGVDTLCLTTLYGFRSLGLTSGQACRPYDGARDGLSIGEAAAFALVERLPHDAQALPAGSVLLTGYGETSDAHHMSAPHPEGAGAQAAMQAALQMAGLQPQHIGYINLHGTATPSNDLAEGRAVRAVFGTDTPCSSTKGFTGHTLGAAGGVEAVVCALALTQGFAPGSAGTQALDPAIAPLRYLLQPEDLPLQHALSNSFGFGGSNCSLVFSRAGGAA</sequence>
<dbReference type="GO" id="GO:0006633">
    <property type="term" value="P:fatty acid biosynthetic process"/>
    <property type="evidence" value="ECO:0007669"/>
    <property type="project" value="InterPro"/>
</dbReference>
<dbReference type="PANTHER" id="PTHR11712">
    <property type="entry name" value="POLYKETIDE SYNTHASE-RELATED"/>
    <property type="match status" value="1"/>
</dbReference>
<evidence type="ECO:0000256" key="2">
    <source>
        <dbReference type="ARBA" id="ARBA00022679"/>
    </source>
</evidence>
<dbReference type="STRING" id="1121117.SAMN02745977_00951"/>
<evidence type="ECO:0000313" key="6">
    <source>
        <dbReference type="Proteomes" id="UP000199531"/>
    </source>
</evidence>
<dbReference type="EMBL" id="FOCW01000001">
    <property type="protein sequence ID" value="SEN27607.1"/>
    <property type="molecule type" value="Genomic_DNA"/>
</dbReference>
<gene>
    <name evidence="5" type="ORF">SAMN02745977_00951</name>
</gene>
<name>A0A1H8F8R2_9BURK</name>
<dbReference type="InterPro" id="IPR016039">
    <property type="entry name" value="Thiolase-like"/>
</dbReference>
<dbReference type="InterPro" id="IPR014030">
    <property type="entry name" value="Ketoacyl_synth_N"/>
</dbReference>
<dbReference type="InterPro" id="IPR014031">
    <property type="entry name" value="Ketoacyl_synth_C"/>
</dbReference>
<accession>A0A1H8F8R2</accession>
<evidence type="ECO:0000256" key="3">
    <source>
        <dbReference type="RuleBase" id="RU003694"/>
    </source>
</evidence>
<evidence type="ECO:0000313" key="5">
    <source>
        <dbReference type="EMBL" id="SEN27607.1"/>
    </source>
</evidence>
<dbReference type="Proteomes" id="UP000199531">
    <property type="component" value="Unassembled WGS sequence"/>
</dbReference>
<comment type="similarity">
    <text evidence="1 3">Belongs to the thiolase-like superfamily. Beta-ketoacyl-ACP synthases family.</text>
</comment>
<dbReference type="InterPro" id="IPR018201">
    <property type="entry name" value="Ketoacyl_synth_AS"/>
</dbReference>
<dbReference type="PROSITE" id="PS00606">
    <property type="entry name" value="KS3_1"/>
    <property type="match status" value="1"/>
</dbReference>
<dbReference type="NCBIfam" id="NF006618">
    <property type="entry name" value="PRK09185.1"/>
    <property type="match status" value="1"/>
</dbReference>
<dbReference type="SMART" id="SM00825">
    <property type="entry name" value="PKS_KS"/>
    <property type="match status" value="1"/>
</dbReference>
<dbReference type="Pfam" id="PF02801">
    <property type="entry name" value="Ketoacyl-synt_C"/>
    <property type="match status" value="1"/>
</dbReference>
<protein>
    <submittedName>
        <fullName evidence="5">3-oxoacyl-[acyl-carrier-protein] synthase-1</fullName>
    </submittedName>
</protein>
<dbReference type="Gene3D" id="3.40.47.10">
    <property type="match status" value="1"/>
</dbReference>
<dbReference type="GO" id="GO:0005829">
    <property type="term" value="C:cytosol"/>
    <property type="evidence" value="ECO:0007669"/>
    <property type="project" value="TreeGrafter"/>
</dbReference>
<dbReference type="GO" id="GO:0004315">
    <property type="term" value="F:3-oxoacyl-[acyl-carrier-protein] synthase activity"/>
    <property type="evidence" value="ECO:0007669"/>
    <property type="project" value="InterPro"/>
</dbReference>
<dbReference type="PANTHER" id="PTHR11712:SF320">
    <property type="entry name" value="BETA-KETOACYL SYNTHASE"/>
    <property type="match status" value="1"/>
</dbReference>
<dbReference type="Pfam" id="PF00109">
    <property type="entry name" value="ketoacyl-synt"/>
    <property type="match status" value="1"/>
</dbReference>
<proteinExistence type="inferred from homology"/>
<dbReference type="InterPro" id="IPR000794">
    <property type="entry name" value="Beta-ketoacyl_synthase"/>
</dbReference>
<dbReference type="AlphaFoldDB" id="A0A1H8F8R2"/>
<organism evidence="5 6">
    <name type="scientific">Brachymonas denitrificans DSM 15123</name>
    <dbReference type="NCBI Taxonomy" id="1121117"/>
    <lineage>
        <taxon>Bacteria</taxon>
        <taxon>Pseudomonadati</taxon>
        <taxon>Pseudomonadota</taxon>
        <taxon>Betaproteobacteria</taxon>
        <taxon>Burkholderiales</taxon>
        <taxon>Comamonadaceae</taxon>
        <taxon>Brachymonas</taxon>
    </lineage>
</organism>
<dbReference type="RefSeq" id="WP_091814471.1">
    <property type="nucleotide sequence ID" value="NZ_FOCW01000001.1"/>
</dbReference>
<dbReference type="SUPFAM" id="SSF53901">
    <property type="entry name" value="Thiolase-like"/>
    <property type="match status" value="2"/>
</dbReference>
<feature type="domain" description="Ketosynthase family 3 (KS3)" evidence="4">
    <location>
        <begin position="1"/>
        <end position="399"/>
    </location>
</feature>
<keyword evidence="6" id="KW-1185">Reference proteome</keyword>
<keyword evidence="2 3" id="KW-0808">Transferase</keyword>
<reference evidence="5 6" key="1">
    <citation type="submission" date="2016-10" db="EMBL/GenBank/DDBJ databases">
        <authorList>
            <person name="de Groot N.N."/>
        </authorList>
    </citation>
    <scope>NUCLEOTIDE SEQUENCE [LARGE SCALE GENOMIC DNA]</scope>
    <source>
        <strain evidence="5 6">DSM 15123</strain>
    </source>
</reference>
<dbReference type="PROSITE" id="PS52004">
    <property type="entry name" value="KS3_2"/>
    <property type="match status" value="1"/>
</dbReference>
<dbReference type="OrthoDB" id="9808669at2"/>
<evidence type="ECO:0000259" key="4">
    <source>
        <dbReference type="PROSITE" id="PS52004"/>
    </source>
</evidence>
<dbReference type="CDD" id="cd00834">
    <property type="entry name" value="KAS_I_II"/>
    <property type="match status" value="1"/>
</dbReference>
<evidence type="ECO:0000256" key="1">
    <source>
        <dbReference type="ARBA" id="ARBA00008467"/>
    </source>
</evidence>